<feature type="domain" description="EF-hand" evidence="1">
    <location>
        <begin position="65"/>
        <end position="91"/>
    </location>
</feature>
<dbReference type="InterPro" id="IPR002048">
    <property type="entry name" value="EF_hand_dom"/>
</dbReference>
<accession>A0A922FQ31</accession>
<name>A0A922FQ31_CARIL</name>
<evidence type="ECO:0000259" key="1">
    <source>
        <dbReference type="PROSITE" id="PS50222"/>
    </source>
</evidence>
<proteinExistence type="predicted"/>
<dbReference type="GO" id="GO:0005509">
    <property type="term" value="F:calcium ion binding"/>
    <property type="evidence" value="ECO:0007669"/>
    <property type="project" value="InterPro"/>
</dbReference>
<protein>
    <recommendedName>
        <fullName evidence="1">EF-hand domain-containing protein</fullName>
    </recommendedName>
</protein>
<dbReference type="PROSITE" id="PS50222">
    <property type="entry name" value="EF_HAND_2"/>
    <property type="match status" value="2"/>
</dbReference>
<dbReference type="CDD" id="cd00051">
    <property type="entry name" value="EFh"/>
    <property type="match status" value="1"/>
</dbReference>
<gene>
    <name evidence="2" type="ORF">I3842_02G104400</name>
</gene>
<dbReference type="SMART" id="SM00054">
    <property type="entry name" value="EFh"/>
    <property type="match status" value="2"/>
</dbReference>
<reference evidence="2" key="1">
    <citation type="submission" date="2021-01" db="EMBL/GenBank/DDBJ databases">
        <authorList>
            <person name="Lovell J.T."/>
            <person name="Bentley N."/>
            <person name="Bhattarai G."/>
            <person name="Jenkins J.W."/>
            <person name="Sreedasyam A."/>
            <person name="Alarcon Y."/>
            <person name="Bock C."/>
            <person name="Boston L."/>
            <person name="Carlson J."/>
            <person name="Cervantes K."/>
            <person name="Clermont K."/>
            <person name="Krom N."/>
            <person name="Kubenka K."/>
            <person name="Mamidi S."/>
            <person name="Mattison C."/>
            <person name="Monteros M."/>
            <person name="Pisani C."/>
            <person name="Plott C."/>
            <person name="Rajasekar S."/>
            <person name="Rhein H.S."/>
            <person name="Rohla C."/>
            <person name="Song M."/>
            <person name="Hilaire R.S."/>
            <person name="Shu S."/>
            <person name="Wells L."/>
            <person name="Wang X."/>
            <person name="Webber J."/>
            <person name="Heerema R.J."/>
            <person name="Klein P."/>
            <person name="Conner P."/>
            <person name="Grauke L."/>
            <person name="Grimwood J."/>
            <person name="Schmutz J."/>
            <person name="Randall J.J."/>
        </authorList>
    </citation>
    <scope>NUCLEOTIDE SEQUENCE</scope>
    <source>
        <tissue evidence="2">Leaf</tissue>
    </source>
</reference>
<comment type="caution">
    <text evidence="2">The sequence shown here is derived from an EMBL/GenBank/DDBJ whole genome shotgun (WGS) entry which is preliminary data.</text>
</comment>
<dbReference type="InterPro" id="IPR018247">
    <property type="entry name" value="EF_Hand_1_Ca_BS"/>
</dbReference>
<dbReference type="EMBL" id="CM031826">
    <property type="protein sequence ID" value="KAG6726919.1"/>
    <property type="molecule type" value="Genomic_DNA"/>
</dbReference>
<dbReference type="PROSITE" id="PS00018">
    <property type="entry name" value="EF_HAND_1"/>
    <property type="match status" value="2"/>
</dbReference>
<dbReference type="Proteomes" id="UP000811246">
    <property type="component" value="Chromosome 2"/>
</dbReference>
<evidence type="ECO:0000313" key="3">
    <source>
        <dbReference type="Proteomes" id="UP000811246"/>
    </source>
</evidence>
<dbReference type="AlphaFoldDB" id="A0A922FQ31"/>
<dbReference type="Pfam" id="PF13202">
    <property type="entry name" value="EF-hand_5"/>
    <property type="match status" value="2"/>
</dbReference>
<evidence type="ECO:0000313" key="2">
    <source>
        <dbReference type="EMBL" id="KAG6726919.1"/>
    </source>
</evidence>
<sequence>MDLIGINELRMAAFAYYHNASQDLQKQARAFFDAMDINRDGRVSLGEFITFFREHGYDWIDNGRFGEFDRDGDGNLDFYEVLTLYYAIKTRSAWCRVCGTWLTRLYFTCVTCFDSGGDTYDLCPACYAKHANNRPHHGPNGHPNIFLDSYVLLRARRGQTPAAPPNMSLQALAPQLAPQRPPARALVLRPAPQRPPARFIAWSSISFKIHKEVWKLQPTKRIHGE</sequence>
<organism evidence="2 3">
    <name type="scientific">Carya illinoinensis</name>
    <name type="common">Pecan</name>
    <dbReference type="NCBI Taxonomy" id="32201"/>
    <lineage>
        <taxon>Eukaryota</taxon>
        <taxon>Viridiplantae</taxon>
        <taxon>Streptophyta</taxon>
        <taxon>Embryophyta</taxon>
        <taxon>Tracheophyta</taxon>
        <taxon>Spermatophyta</taxon>
        <taxon>Magnoliopsida</taxon>
        <taxon>eudicotyledons</taxon>
        <taxon>Gunneridae</taxon>
        <taxon>Pentapetalae</taxon>
        <taxon>rosids</taxon>
        <taxon>fabids</taxon>
        <taxon>Fagales</taxon>
        <taxon>Juglandaceae</taxon>
        <taxon>Carya</taxon>
    </lineage>
</organism>
<feature type="domain" description="EF-hand" evidence="1">
    <location>
        <begin position="23"/>
        <end position="58"/>
    </location>
</feature>